<keyword evidence="5" id="KW-0949">S-adenosyl-L-methionine</keyword>
<comment type="caution">
    <text evidence="11">The sequence shown here is derived from an EMBL/GenBank/DDBJ whole genome shotgun (WGS) entry which is preliminary data.</text>
</comment>
<dbReference type="CDD" id="cd00130">
    <property type="entry name" value="PAS"/>
    <property type="match status" value="1"/>
</dbReference>
<dbReference type="PROSITE" id="PS50113">
    <property type="entry name" value="PAC"/>
    <property type="match status" value="1"/>
</dbReference>
<dbReference type="SUPFAM" id="SSF53335">
    <property type="entry name" value="S-adenosyl-L-methionine-dependent methyltransferases"/>
    <property type="match status" value="1"/>
</dbReference>
<evidence type="ECO:0000313" key="11">
    <source>
        <dbReference type="EMBL" id="MBD9362369.1"/>
    </source>
</evidence>
<dbReference type="SUPFAM" id="SSF52738">
    <property type="entry name" value="Methylesterase CheB, C-terminal domain"/>
    <property type="match status" value="1"/>
</dbReference>
<dbReference type="InterPro" id="IPR036804">
    <property type="entry name" value="CheR_N_sf"/>
</dbReference>
<evidence type="ECO:0000259" key="8">
    <source>
        <dbReference type="PROSITE" id="PS50113"/>
    </source>
</evidence>
<dbReference type="Gene3D" id="1.10.155.10">
    <property type="entry name" value="Chemotaxis receptor methyltransferase CheR, N-terminal domain"/>
    <property type="match status" value="1"/>
</dbReference>
<dbReference type="PROSITE" id="PS50123">
    <property type="entry name" value="CHER"/>
    <property type="match status" value="1"/>
</dbReference>
<feature type="active site" evidence="6">
    <location>
        <position position="167"/>
    </location>
</feature>
<dbReference type="Gene3D" id="3.40.50.150">
    <property type="entry name" value="Vaccinia Virus protein VP39"/>
    <property type="match status" value="1"/>
</dbReference>
<dbReference type="InterPro" id="IPR050903">
    <property type="entry name" value="Bact_Chemotaxis_MeTrfase"/>
</dbReference>
<dbReference type="PROSITE" id="PS50122">
    <property type="entry name" value="CHEB"/>
    <property type="match status" value="1"/>
</dbReference>
<feature type="domain" description="CheB-type methylesterase" evidence="9">
    <location>
        <begin position="36"/>
        <end position="225"/>
    </location>
</feature>
<feature type="compositionally biased region" description="Basic and acidic residues" evidence="7">
    <location>
        <begin position="688"/>
        <end position="702"/>
    </location>
</feature>
<keyword evidence="6" id="KW-0378">Hydrolase</keyword>
<dbReference type="Pfam" id="PF01739">
    <property type="entry name" value="CheR"/>
    <property type="match status" value="1"/>
</dbReference>
<keyword evidence="4" id="KW-0808">Transferase</keyword>
<dbReference type="InterPro" id="IPR022642">
    <property type="entry name" value="CheR_C"/>
</dbReference>
<dbReference type="InterPro" id="IPR035909">
    <property type="entry name" value="CheB_C"/>
</dbReference>
<dbReference type="SUPFAM" id="SSF57997">
    <property type="entry name" value="Tropomyosin"/>
    <property type="match status" value="1"/>
</dbReference>
<dbReference type="Pfam" id="PF03705">
    <property type="entry name" value="CheR_N"/>
    <property type="match status" value="1"/>
</dbReference>
<proteinExistence type="predicted"/>
<dbReference type="SUPFAM" id="SSF47757">
    <property type="entry name" value="Chemotaxis receptor methyltransferase CheR, N-terminal domain"/>
    <property type="match status" value="1"/>
</dbReference>
<accession>A0ABR9DGY6</accession>
<dbReference type="Proteomes" id="UP000641152">
    <property type="component" value="Unassembled WGS sequence"/>
</dbReference>
<dbReference type="PANTHER" id="PTHR24422:SF27">
    <property type="entry name" value="PROTEIN-GLUTAMATE O-METHYLTRANSFERASE"/>
    <property type="match status" value="1"/>
</dbReference>
<dbReference type="Pfam" id="PF01339">
    <property type="entry name" value="CheB_methylest"/>
    <property type="match status" value="1"/>
</dbReference>
<dbReference type="SMART" id="SM00138">
    <property type="entry name" value="MeTrc"/>
    <property type="match status" value="1"/>
</dbReference>
<evidence type="ECO:0000256" key="2">
    <source>
        <dbReference type="ARBA" id="ARBA00012534"/>
    </source>
</evidence>
<protein>
    <recommendedName>
        <fullName evidence="2">protein-glutamate O-methyltransferase</fullName>
        <ecNumber evidence="2">2.1.1.80</ecNumber>
    </recommendedName>
</protein>
<comment type="catalytic activity">
    <reaction evidence="1">
        <text>L-glutamyl-[protein] + S-adenosyl-L-methionine = [protein]-L-glutamate 5-O-methyl ester + S-adenosyl-L-homocysteine</text>
        <dbReference type="Rhea" id="RHEA:24452"/>
        <dbReference type="Rhea" id="RHEA-COMP:10208"/>
        <dbReference type="Rhea" id="RHEA-COMP:10311"/>
        <dbReference type="ChEBI" id="CHEBI:29973"/>
        <dbReference type="ChEBI" id="CHEBI:57856"/>
        <dbReference type="ChEBI" id="CHEBI:59789"/>
        <dbReference type="ChEBI" id="CHEBI:82795"/>
        <dbReference type="EC" id="2.1.1.80"/>
    </reaction>
</comment>
<dbReference type="Gene3D" id="3.30.450.20">
    <property type="entry name" value="PAS domain"/>
    <property type="match status" value="1"/>
</dbReference>
<feature type="active site" evidence="6">
    <location>
        <position position="75"/>
    </location>
</feature>
<keyword evidence="6" id="KW-0145">Chemotaxis</keyword>
<dbReference type="RefSeq" id="WP_192395150.1">
    <property type="nucleotide sequence ID" value="NZ_CAJHIU010000003.1"/>
</dbReference>
<evidence type="ECO:0000256" key="1">
    <source>
        <dbReference type="ARBA" id="ARBA00001541"/>
    </source>
</evidence>
<organism evidence="11 12">
    <name type="scientific">Methylomonas fluvii</name>
    <dbReference type="NCBI Taxonomy" id="1854564"/>
    <lineage>
        <taxon>Bacteria</taxon>
        <taxon>Pseudomonadati</taxon>
        <taxon>Pseudomonadota</taxon>
        <taxon>Gammaproteobacteria</taxon>
        <taxon>Methylococcales</taxon>
        <taxon>Methylococcaceae</taxon>
        <taxon>Methylomonas</taxon>
    </lineage>
</organism>
<dbReference type="Gene3D" id="3.40.50.180">
    <property type="entry name" value="Methylesterase CheB, C-terminal domain"/>
    <property type="match status" value="1"/>
</dbReference>
<gene>
    <name evidence="11" type="ORF">EBB_18010</name>
</gene>
<evidence type="ECO:0000259" key="9">
    <source>
        <dbReference type="PROSITE" id="PS50122"/>
    </source>
</evidence>
<feature type="region of interest" description="Disordered" evidence="7">
    <location>
        <begin position="688"/>
        <end position="717"/>
    </location>
</feature>
<dbReference type="SUPFAM" id="SSF55785">
    <property type="entry name" value="PYP-like sensor domain (PAS domain)"/>
    <property type="match status" value="1"/>
</dbReference>
<sequence>MVKTNPASLGSNALTVVSAAKQTPKILNTSKPGIDSDSTPPIIAIGTSAGGLEALEQFFTHVPPDCGVAFVVIQHLDPNHQGMLPELLQRVTPLNVTQAGERMKIAPNWVYVIPPNKDLSILHGKLHLLEPVAPKGLRLPIDSFFRALADDQHERATGVILSGMGSDGTLGLRAIKENAGLAVVQTPESAQFDSMPSSAINAGVADIVETPPELWGKILAYLQHRPRGLHAVPDIVLELKNQSALEQIVILLRERTGNDFLLYKKNTIYRRIERRMGLHQIDSIAKYVRYLRENQQELDLLFKELLIGVTSFFRDPVVWETLKTEAMPTLFVQYPAGKAFRAWVAACSTGEEAYSLAIIFKEALAASQTPQPFKLQIFATDLDQDGIDKARQGLYPANIAEDMSAERLNKFFSKTDGGYRINKEIREMVIFASHNVIMDPPFTKLDLLCCRNLLIYLSQELQKKLILLFHYTLANQGVLLLGNAETTGNTGHLFSVIDNKSRLYRRIGTPFPLDVDFPTKFFPIAPMTNDTDKTPSIANLQTLADQLLLQHFSPAAVLVNAGGDILYISGRTGKYLEPAAGKANWNIHAMAREGLRHELIGALKKARSQVEAVHVAGLSVGTNGGSQIVNLTVQAITKPEALNGMLIVVFTDVAAPASGSAIRKTPSATQKALQNELQQAREDLQTLREEMQTSQEELKSANEELQSTNEELQSTNEELTTSKEEMQSLNEELQTVNAELQVKVDDLSRVSNDMNNLLNSMEIATVFLDNTLNIRRFTSHISHLFKVIAADVGRPLSDIVTDLDYPDLQQDAQAVLRTLVFVEKQIRARDERWFKVRIMPYRTQDNLIDGVVITFIDISETKKLEAELRNSDEKTP</sequence>
<name>A0ABR9DGY6_9GAMM</name>
<evidence type="ECO:0000259" key="10">
    <source>
        <dbReference type="PROSITE" id="PS50123"/>
    </source>
</evidence>
<feature type="compositionally biased region" description="Polar residues" evidence="7">
    <location>
        <begin position="703"/>
        <end position="717"/>
    </location>
</feature>
<dbReference type="InterPro" id="IPR000780">
    <property type="entry name" value="CheR_MeTrfase"/>
</dbReference>
<evidence type="ECO:0000256" key="6">
    <source>
        <dbReference type="PROSITE-ProRule" id="PRU00050"/>
    </source>
</evidence>
<evidence type="ECO:0000256" key="5">
    <source>
        <dbReference type="ARBA" id="ARBA00022691"/>
    </source>
</evidence>
<keyword evidence="12" id="KW-1185">Reference proteome</keyword>
<dbReference type="InterPro" id="IPR000700">
    <property type="entry name" value="PAS-assoc_C"/>
</dbReference>
<feature type="active site" evidence="6">
    <location>
        <position position="48"/>
    </location>
</feature>
<dbReference type="InterPro" id="IPR029063">
    <property type="entry name" value="SAM-dependent_MTases_sf"/>
</dbReference>
<dbReference type="CDD" id="cd16434">
    <property type="entry name" value="CheB-CheR_fusion"/>
    <property type="match status" value="1"/>
</dbReference>
<keyword evidence="3" id="KW-0489">Methyltransferase</keyword>
<dbReference type="EC" id="2.1.1.80" evidence="2"/>
<dbReference type="InterPro" id="IPR000673">
    <property type="entry name" value="Sig_transdc_resp-reg_Me-estase"/>
</dbReference>
<evidence type="ECO:0000313" key="12">
    <source>
        <dbReference type="Proteomes" id="UP000641152"/>
    </source>
</evidence>
<dbReference type="InterPro" id="IPR000014">
    <property type="entry name" value="PAS"/>
</dbReference>
<evidence type="ECO:0000256" key="7">
    <source>
        <dbReference type="SAM" id="MobiDB-lite"/>
    </source>
</evidence>
<dbReference type="PRINTS" id="PR00996">
    <property type="entry name" value="CHERMTFRASE"/>
</dbReference>
<dbReference type="Pfam" id="PF13596">
    <property type="entry name" value="PAS_10"/>
    <property type="match status" value="1"/>
</dbReference>
<dbReference type="InterPro" id="IPR022641">
    <property type="entry name" value="CheR_N"/>
</dbReference>
<evidence type="ECO:0000256" key="4">
    <source>
        <dbReference type="ARBA" id="ARBA00022679"/>
    </source>
</evidence>
<feature type="domain" description="CheR-type methyltransferase" evidence="10">
    <location>
        <begin position="245"/>
        <end position="486"/>
    </location>
</feature>
<reference evidence="11 12" key="1">
    <citation type="submission" date="2020-09" db="EMBL/GenBank/DDBJ databases">
        <title>Methylomonas albis sp. nov. and Methylomonas fluvii sp. nov.: Two cold-adapted methanotrophs from the River Elbe and an amended description of Methylovulum psychrotolerans strain Eb1.</title>
        <authorList>
            <person name="Bussmann I.K."/>
            <person name="Klings K.-W."/>
            <person name="Warnstedt J."/>
            <person name="Hoppert M."/>
            <person name="Saborowski A."/>
            <person name="Horn F."/>
            <person name="Liebner S."/>
        </authorList>
    </citation>
    <scope>NUCLEOTIDE SEQUENCE [LARGE SCALE GENOMIC DNA]</scope>
    <source>
        <strain evidence="11 12">EbB</strain>
    </source>
</reference>
<dbReference type="EMBL" id="JACXST010000003">
    <property type="protein sequence ID" value="MBD9362369.1"/>
    <property type="molecule type" value="Genomic_DNA"/>
</dbReference>
<feature type="domain" description="PAC" evidence="8">
    <location>
        <begin position="820"/>
        <end position="870"/>
    </location>
</feature>
<evidence type="ECO:0000256" key="3">
    <source>
        <dbReference type="ARBA" id="ARBA00022603"/>
    </source>
</evidence>
<dbReference type="PANTHER" id="PTHR24422">
    <property type="entry name" value="CHEMOTAXIS PROTEIN METHYLTRANSFERASE"/>
    <property type="match status" value="1"/>
</dbReference>
<dbReference type="InterPro" id="IPR035965">
    <property type="entry name" value="PAS-like_dom_sf"/>
</dbReference>